<dbReference type="CDD" id="cd06222">
    <property type="entry name" value="RNase_H_like"/>
    <property type="match status" value="1"/>
</dbReference>
<name>A0A9W3C4Z4_RAPSA</name>
<dbReference type="KEGG" id="rsz:130497630"/>
<dbReference type="SUPFAM" id="SSF53098">
    <property type="entry name" value="Ribonuclease H-like"/>
    <property type="match status" value="1"/>
</dbReference>
<gene>
    <name evidence="3" type="primary">LOC130497630</name>
</gene>
<dbReference type="Proteomes" id="UP000504610">
    <property type="component" value="Chromosome 1"/>
</dbReference>
<dbReference type="Gene3D" id="3.30.420.10">
    <property type="entry name" value="Ribonuclease H-like superfamily/Ribonuclease H"/>
    <property type="match status" value="1"/>
</dbReference>
<evidence type="ECO:0000313" key="3">
    <source>
        <dbReference type="RefSeq" id="XP_056846552.1"/>
    </source>
</evidence>
<dbReference type="GO" id="GO:0004523">
    <property type="term" value="F:RNA-DNA hybrid ribonuclease activity"/>
    <property type="evidence" value="ECO:0007669"/>
    <property type="project" value="InterPro"/>
</dbReference>
<keyword evidence="2" id="KW-1185">Reference proteome</keyword>
<dbReference type="GeneID" id="130497630"/>
<dbReference type="PANTHER" id="PTHR34146">
    <property type="entry name" value="POLYNUCLEOTIDYL TRANSFERASE, RIBONUCLEASE H-LIKE SUPERFAMILY PROTEIN-RELATED"/>
    <property type="match status" value="1"/>
</dbReference>
<reference evidence="3" key="2">
    <citation type="submission" date="2025-08" db="UniProtKB">
        <authorList>
            <consortium name="RefSeq"/>
        </authorList>
    </citation>
    <scope>IDENTIFICATION</scope>
    <source>
        <tissue evidence="3">Leaf</tissue>
    </source>
</reference>
<feature type="domain" description="RNase H type-1" evidence="1">
    <location>
        <begin position="162"/>
        <end position="236"/>
    </location>
</feature>
<evidence type="ECO:0000313" key="2">
    <source>
        <dbReference type="Proteomes" id="UP000504610"/>
    </source>
</evidence>
<evidence type="ECO:0000259" key="1">
    <source>
        <dbReference type="Pfam" id="PF13456"/>
    </source>
</evidence>
<accession>A0A9W3C4Z4</accession>
<dbReference type="RefSeq" id="XP_056846552.1">
    <property type="nucleotide sequence ID" value="XM_056990572.1"/>
</dbReference>
<dbReference type="InterPro" id="IPR036397">
    <property type="entry name" value="RNaseH_sf"/>
</dbReference>
<proteinExistence type="predicted"/>
<sequence>MSLVVDDLINPIDRFWNMDLLNEYFHQDDVKTIRGLEVSRTQRPDMYGWMFTESGKYSVKSEKETVNHILFECPSTLQTWALSRIPSLLGIFRSSSVFTSLDYLFWRLPKENKNGNPHEVLRRAEVEGTLSADAQLLLQKNQGQFQTEINWQYMEDTRICFVDGGWREQDIYTGQGWYCRKMDSEDVMMGTMNLRRSLSPLHAECEALIWAMKCMKNLQFSDVVFATDCSQLVKMVFSPDEWSAFATHM</sequence>
<protein>
    <submittedName>
        <fullName evidence="3">Uncharacterized protein LOC130497630</fullName>
    </submittedName>
</protein>
<dbReference type="GO" id="GO:0003676">
    <property type="term" value="F:nucleic acid binding"/>
    <property type="evidence" value="ECO:0007669"/>
    <property type="project" value="InterPro"/>
</dbReference>
<dbReference type="InterPro" id="IPR002156">
    <property type="entry name" value="RNaseH_domain"/>
</dbReference>
<dbReference type="Pfam" id="PF13456">
    <property type="entry name" value="RVT_3"/>
    <property type="match status" value="1"/>
</dbReference>
<organism evidence="2 3">
    <name type="scientific">Raphanus sativus</name>
    <name type="common">Radish</name>
    <name type="synonym">Raphanus raphanistrum var. sativus</name>
    <dbReference type="NCBI Taxonomy" id="3726"/>
    <lineage>
        <taxon>Eukaryota</taxon>
        <taxon>Viridiplantae</taxon>
        <taxon>Streptophyta</taxon>
        <taxon>Embryophyta</taxon>
        <taxon>Tracheophyta</taxon>
        <taxon>Spermatophyta</taxon>
        <taxon>Magnoliopsida</taxon>
        <taxon>eudicotyledons</taxon>
        <taxon>Gunneridae</taxon>
        <taxon>Pentapetalae</taxon>
        <taxon>rosids</taxon>
        <taxon>malvids</taxon>
        <taxon>Brassicales</taxon>
        <taxon>Brassicaceae</taxon>
        <taxon>Brassiceae</taxon>
        <taxon>Raphanus</taxon>
    </lineage>
</organism>
<dbReference type="InterPro" id="IPR012337">
    <property type="entry name" value="RNaseH-like_sf"/>
</dbReference>
<dbReference type="OrthoDB" id="1111966at2759"/>
<reference evidence="2" key="1">
    <citation type="journal article" date="2019" name="Database">
        <title>The radish genome database (RadishGD): an integrated information resource for radish genomics.</title>
        <authorList>
            <person name="Yu H.J."/>
            <person name="Baek S."/>
            <person name="Lee Y.J."/>
            <person name="Cho A."/>
            <person name="Mun J.H."/>
        </authorList>
    </citation>
    <scope>NUCLEOTIDE SEQUENCE [LARGE SCALE GENOMIC DNA]</scope>
    <source>
        <strain evidence="2">cv. WK10039</strain>
    </source>
</reference>
<dbReference type="AlphaFoldDB" id="A0A9W3C4Z4"/>
<dbReference type="PANTHER" id="PTHR34146:SF3">
    <property type="entry name" value="POLYNUCLEOTIDYL TRANSFERASE, RIBONUCLEASE H-LIKE SUPERFAMILY PROTEIN"/>
    <property type="match status" value="1"/>
</dbReference>
<dbReference type="InterPro" id="IPR044730">
    <property type="entry name" value="RNase_H-like_dom_plant"/>
</dbReference>